<dbReference type="PANTHER" id="PTHR12210">
    <property type="entry name" value="DULLARD PROTEIN PHOSPHATASE"/>
    <property type="match status" value="1"/>
</dbReference>
<sequence>MADNSPITQVQKTDLSHSQASLITHPQSQNSLNNFPTKSVKGNKLKKKGIFNKLFCCLIPPSNNHNNGSDDGSKQLQQKSVYASNNGVSNGTNSNDNRHEMPQISTSGSIHEAPLLTPVLPQNVGKKTLVLDLDETLVHSSFKYVQNADFIVPVEIEGTVHQVYVVKRPYVDEFLKAIDDRFEIVIFTASLAKYADPVLDFLDKCQVVHYRLFREACHNHKGNYVKDLSRLGRDLKSTIIVDNSPNSYLFHPENAIPIDSWFDDKNDKELLDLLPLLDDLTKVDDVRLVLDESRGRNNNRW</sequence>
<dbReference type="Gene3D" id="3.40.50.1000">
    <property type="entry name" value="HAD superfamily/HAD-like"/>
    <property type="match status" value="1"/>
</dbReference>
<dbReference type="NCBIfam" id="TIGR02251">
    <property type="entry name" value="HIF-SF_euk"/>
    <property type="match status" value="1"/>
</dbReference>
<comment type="catalytic activity">
    <reaction evidence="7">
        <text>O-phospho-L-seryl-[protein] + H2O = L-seryl-[protein] + phosphate</text>
        <dbReference type="Rhea" id="RHEA:20629"/>
        <dbReference type="Rhea" id="RHEA-COMP:9863"/>
        <dbReference type="Rhea" id="RHEA-COMP:11604"/>
        <dbReference type="ChEBI" id="CHEBI:15377"/>
        <dbReference type="ChEBI" id="CHEBI:29999"/>
        <dbReference type="ChEBI" id="CHEBI:43474"/>
        <dbReference type="ChEBI" id="CHEBI:83421"/>
        <dbReference type="EC" id="3.1.3.16"/>
    </reaction>
</comment>
<keyword evidence="3" id="KW-0479">Metal-binding</keyword>
<feature type="region of interest" description="Disordered" evidence="9">
    <location>
        <begin position="84"/>
        <end position="104"/>
    </location>
</feature>
<dbReference type="Pfam" id="PF03031">
    <property type="entry name" value="NIF"/>
    <property type="match status" value="1"/>
</dbReference>
<reference evidence="11" key="1">
    <citation type="submission" date="2020-01" db="EMBL/GenBank/DDBJ databases">
        <title>Development of genomics and gene disruption for Polysphondylium violaceum indicates a role for the polyketide synthase stlB in stalk morphogenesis.</title>
        <authorList>
            <person name="Narita B."/>
            <person name="Kawabe Y."/>
            <person name="Kin K."/>
            <person name="Saito T."/>
            <person name="Gibbs R."/>
            <person name="Kuspa A."/>
            <person name="Muzny D."/>
            <person name="Queller D."/>
            <person name="Richards S."/>
            <person name="Strassman J."/>
            <person name="Sucgang R."/>
            <person name="Worley K."/>
            <person name="Schaap P."/>
        </authorList>
    </citation>
    <scope>NUCLEOTIDE SEQUENCE</scope>
    <source>
        <strain evidence="11">QSvi11</strain>
    </source>
</reference>
<name>A0A8J4V4U0_9MYCE</name>
<evidence type="ECO:0000256" key="1">
    <source>
        <dbReference type="ARBA" id="ARBA00001946"/>
    </source>
</evidence>
<evidence type="ECO:0000256" key="7">
    <source>
        <dbReference type="ARBA" id="ARBA00047761"/>
    </source>
</evidence>
<comment type="catalytic activity">
    <reaction evidence="8">
        <text>O-phospho-L-threonyl-[protein] + H2O = L-threonyl-[protein] + phosphate</text>
        <dbReference type="Rhea" id="RHEA:47004"/>
        <dbReference type="Rhea" id="RHEA-COMP:11060"/>
        <dbReference type="Rhea" id="RHEA-COMP:11605"/>
        <dbReference type="ChEBI" id="CHEBI:15377"/>
        <dbReference type="ChEBI" id="CHEBI:30013"/>
        <dbReference type="ChEBI" id="CHEBI:43474"/>
        <dbReference type="ChEBI" id="CHEBI:61977"/>
        <dbReference type="EC" id="3.1.3.16"/>
    </reaction>
</comment>
<keyword evidence="5" id="KW-0460">Magnesium</keyword>
<dbReference type="InterPro" id="IPR004274">
    <property type="entry name" value="FCP1_dom"/>
</dbReference>
<dbReference type="InterPro" id="IPR011948">
    <property type="entry name" value="Dullard_phosphatase"/>
</dbReference>
<dbReference type="PROSITE" id="PS50969">
    <property type="entry name" value="FCP1"/>
    <property type="match status" value="1"/>
</dbReference>
<evidence type="ECO:0000256" key="3">
    <source>
        <dbReference type="ARBA" id="ARBA00022723"/>
    </source>
</evidence>
<evidence type="ECO:0000256" key="2">
    <source>
        <dbReference type="ARBA" id="ARBA00013081"/>
    </source>
</evidence>
<evidence type="ECO:0000313" key="12">
    <source>
        <dbReference type="Proteomes" id="UP000695562"/>
    </source>
</evidence>
<feature type="compositionally biased region" description="Low complexity" evidence="9">
    <location>
        <begin position="84"/>
        <end position="95"/>
    </location>
</feature>
<proteinExistence type="predicted"/>
<keyword evidence="12" id="KW-1185">Reference proteome</keyword>
<evidence type="ECO:0000256" key="9">
    <source>
        <dbReference type="SAM" id="MobiDB-lite"/>
    </source>
</evidence>
<dbReference type="InterPro" id="IPR023214">
    <property type="entry name" value="HAD_sf"/>
</dbReference>
<keyword evidence="6" id="KW-0904">Protein phosphatase</keyword>
<evidence type="ECO:0000256" key="5">
    <source>
        <dbReference type="ARBA" id="ARBA00022842"/>
    </source>
</evidence>
<dbReference type="Proteomes" id="UP000695562">
    <property type="component" value="Unassembled WGS sequence"/>
</dbReference>
<organism evidence="11 12">
    <name type="scientific">Polysphondylium violaceum</name>
    <dbReference type="NCBI Taxonomy" id="133409"/>
    <lineage>
        <taxon>Eukaryota</taxon>
        <taxon>Amoebozoa</taxon>
        <taxon>Evosea</taxon>
        <taxon>Eumycetozoa</taxon>
        <taxon>Dictyostelia</taxon>
        <taxon>Dictyosteliales</taxon>
        <taxon>Dictyosteliaceae</taxon>
        <taxon>Polysphondylium</taxon>
    </lineage>
</organism>
<dbReference type="AlphaFoldDB" id="A0A8J4V4U0"/>
<dbReference type="FunFam" id="3.40.50.1000:FF:000192">
    <property type="entry name" value="CTD small phosphatase-like protein"/>
    <property type="match status" value="1"/>
</dbReference>
<dbReference type="EMBL" id="AJWJ01000408">
    <property type="protein sequence ID" value="KAF2071144.1"/>
    <property type="molecule type" value="Genomic_DNA"/>
</dbReference>
<dbReference type="InterPro" id="IPR050365">
    <property type="entry name" value="TIM50"/>
</dbReference>
<dbReference type="SUPFAM" id="SSF56784">
    <property type="entry name" value="HAD-like"/>
    <property type="match status" value="1"/>
</dbReference>
<keyword evidence="4" id="KW-0378">Hydrolase</keyword>
<evidence type="ECO:0000256" key="8">
    <source>
        <dbReference type="ARBA" id="ARBA00048336"/>
    </source>
</evidence>
<dbReference type="OrthoDB" id="28569at2759"/>
<dbReference type="CDD" id="cd07521">
    <property type="entry name" value="HAD_FCP1-like"/>
    <property type="match status" value="1"/>
</dbReference>
<accession>A0A8J4V4U0</accession>
<comment type="cofactor">
    <cofactor evidence="1">
        <name>Mg(2+)</name>
        <dbReference type="ChEBI" id="CHEBI:18420"/>
    </cofactor>
</comment>
<evidence type="ECO:0000313" key="11">
    <source>
        <dbReference type="EMBL" id="KAF2071144.1"/>
    </source>
</evidence>
<dbReference type="InterPro" id="IPR036412">
    <property type="entry name" value="HAD-like_sf"/>
</dbReference>
<dbReference type="EC" id="3.1.3.16" evidence="2"/>
<protein>
    <recommendedName>
        <fullName evidence="2">protein-serine/threonine phosphatase</fullName>
        <ecNumber evidence="2">3.1.3.16</ecNumber>
    </recommendedName>
</protein>
<evidence type="ECO:0000259" key="10">
    <source>
        <dbReference type="PROSITE" id="PS50969"/>
    </source>
</evidence>
<evidence type="ECO:0000256" key="4">
    <source>
        <dbReference type="ARBA" id="ARBA00022801"/>
    </source>
</evidence>
<dbReference type="GO" id="GO:0004722">
    <property type="term" value="F:protein serine/threonine phosphatase activity"/>
    <property type="evidence" value="ECO:0007669"/>
    <property type="project" value="UniProtKB-EC"/>
</dbReference>
<evidence type="ECO:0000256" key="6">
    <source>
        <dbReference type="ARBA" id="ARBA00022912"/>
    </source>
</evidence>
<dbReference type="SMART" id="SM00577">
    <property type="entry name" value="CPDc"/>
    <property type="match status" value="1"/>
</dbReference>
<feature type="domain" description="FCP1 homology" evidence="10">
    <location>
        <begin position="122"/>
        <end position="280"/>
    </location>
</feature>
<dbReference type="GO" id="GO:0046872">
    <property type="term" value="F:metal ion binding"/>
    <property type="evidence" value="ECO:0007669"/>
    <property type="project" value="UniProtKB-KW"/>
</dbReference>
<gene>
    <name evidence="11" type="ORF">CYY_007534</name>
</gene>
<comment type="caution">
    <text evidence="11">The sequence shown here is derived from an EMBL/GenBank/DDBJ whole genome shotgun (WGS) entry which is preliminary data.</text>
</comment>